<dbReference type="InterPro" id="IPR011066">
    <property type="entry name" value="MscS_channel_C_sf"/>
</dbReference>
<comment type="similarity">
    <text evidence="2">Belongs to the MscS (TC 1.A.23) family.</text>
</comment>
<gene>
    <name evidence="11" type="ORF">SAMN05421847_1652</name>
</gene>
<keyword evidence="5 7" id="KW-1133">Transmembrane helix</keyword>
<organism evidence="11 12">
    <name type="scientific">Halpernia humi</name>
    <dbReference type="NCBI Taxonomy" id="493375"/>
    <lineage>
        <taxon>Bacteria</taxon>
        <taxon>Pseudomonadati</taxon>
        <taxon>Bacteroidota</taxon>
        <taxon>Flavobacteriia</taxon>
        <taxon>Flavobacteriales</taxon>
        <taxon>Weeksellaceae</taxon>
        <taxon>Chryseobacterium group</taxon>
        <taxon>Halpernia</taxon>
    </lineage>
</organism>
<feature type="domain" description="Mechanosensitive ion channel MscS C-terminal" evidence="9">
    <location>
        <begin position="191"/>
        <end position="273"/>
    </location>
</feature>
<feature type="domain" description="Mechanosensitive ion channel MscS" evidence="8">
    <location>
        <begin position="116"/>
        <end position="183"/>
    </location>
</feature>
<dbReference type="Proteomes" id="UP000236738">
    <property type="component" value="Unassembled WGS sequence"/>
</dbReference>
<dbReference type="InterPro" id="IPR049278">
    <property type="entry name" value="MS_channel_C"/>
</dbReference>
<accession>A0A1H5Y395</accession>
<evidence type="ECO:0000256" key="6">
    <source>
        <dbReference type="ARBA" id="ARBA00023136"/>
    </source>
</evidence>
<dbReference type="PANTHER" id="PTHR30347">
    <property type="entry name" value="POTASSIUM CHANNEL RELATED"/>
    <property type="match status" value="1"/>
</dbReference>
<evidence type="ECO:0000256" key="5">
    <source>
        <dbReference type="ARBA" id="ARBA00022989"/>
    </source>
</evidence>
<evidence type="ECO:0000256" key="3">
    <source>
        <dbReference type="ARBA" id="ARBA00022475"/>
    </source>
</evidence>
<protein>
    <submittedName>
        <fullName evidence="11">Mechanosensitive ion channel</fullName>
    </submittedName>
</protein>
<evidence type="ECO:0000313" key="11">
    <source>
        <dbReference type="EMBL" id="SEG18255.1"/>
    </source>
</evidence>
<sequence length="294" mass="33202">MKDQMHKMSGDVGLSFQQFLEYNIFSVGKYSLSVYEILAAILVILLAIILNKSVKKLVYNSKKVDIGRKFAVSQILFYIIFIIATILVLKSLGVDISPLLLGSGAILVGIGLGLQNLFLDFISGIIILFDRSVMVGDVIDIGDTIGEVKEIRMRTTTIETRERKSVIYPNSLLTKDKLTNFSHDSPAVIFVIEVGVHYDTDIDLAVRLLEEAARENKAVLQDKPIFVRLENFGDSSLDLKLYYYSVELFAAPQVRSDLRMVILKKFRDNNVNIPYPIRTLEFPSKDNNDIEKEQ</sequence>
<name>A0A1H5Y395_9FLAO</name>
<keyword evidence="12" id="KW-1185">Reference proteome</keyword>
<evidence type="ECO:0000313" key="12">
    <source>
        <dbReference type="Proteomes" id="UP000236738"/>
    </source>
</evidence>
<evidence type="ECO:0000259" key="8">
    <source>
        <dbReference type="Pfam" id="PF00924"/>
    </source>
</evidence>
<dbReference type="EMBL" id="FNUS01000003">
    <property type="protein sequence ID" value="SEG18255.1"/>
    <property type="molecule type" value="Genomic_DNA"/>
</dbReference>
<dbReference type="SUPFAM" id="SSF82689">
    <property type="entry name" value="Mechanosensitive channel protein MscS (YggB), C-terminal domain"/>
    <property type="match status" value="1"/>
</dbReference>
<dbReference type="PANTHER" id="PTHR30347:SF1">
    <property type="entry name" value="MECHANOSENSITIVE CHANNEL MSCK"/>
    <property type="match status" value="1"/>
</dbReference>
<keyword evidence="6 7" id="KW-0472">Membrane</keyword>
<feature type="transmembrane region" description="Helical" evidence="7">
    <location>
        <begin position="70"/>
        <end position="89"/>
    </location>
</feature>
<evidence type="ECO:0000256" key="1">
    <source>
        <dbReference type="ARBA" id="ARBA00004651"/>
    </source>
</evidence>
<dbReference type="AlphaFoldDB" id="A0A1H5Y395"/>
<evidence type="ECO:0000259" key="10">
    <source>
        <dbReference type="Pfam" id="PF21088"/>
    </source>
</evidence>
<dbReference type="InterPro" id="IPR023408">
    <property type="entry name" value="MscS_beta-dom_sf"/>
</dbReference>
<keyword evidence="4 7" id="KW-0812">Transmembrane</keyword>
<dbReference type="Pfam" id="PF00924">
    <property type="entry name" value="MS_channel_2nd"/>
    <property type="match status" value="1"/>
</dbReference>
<proteinExistence type="inferred from homology"/>
<evidence type="ECO:0000256" key="7">
    <source>
        <dbReference type="SAM" id="Phobius"/>
    </source>
</evidence>
<dbReference type="GO" id="GO:0005886">
    <property type="term" value="C:plasma membrane"/>
    <property type="evidence" value="ECO:0007669"/>
    <property type="project" value="UniProtKB-SubCell"/>
</dbReference>
<dbReference type="InterPro" id="IPR052702">
    <property type="entry name" value="MscS-like_channel"/>
</dbReference>
<dbReference type="SUPFAM" id="SSF50182">
    <property type="entry name" value="Sm-like ribonucleoproteins"/>
    <property type="match status" value="1"/>
</dbReference>
<feature type="transmembrane region" description="Helical" evidence="7">
    <location>
        <begin position="32"/>
        <end position="50"/>
    </location>
</feature>
<evidence type="ECO:0000259" key="9">
    <source>
        <dbReference type="Pfam" id="PF21082"/>
    </source>
</evidence>
<dbReference type="InterPro" id="IPR006685">
    <property type="entry name" value="MscS_channel_2nd"/>
</dbReference>
<comment type="subcellular location">
    <subcellularLocation>
        <location evidence="1">Cell membrane</location>
        <topology evidence="1">Multi-pass membrane protein</topology>
    </subcellularLocation>
</comment>
<dbReference type="Pfam" id="PF21082">
    <property type="entry name" value="MS_channel_3rd"/>
    <property type="match status" value="1"/>
</dbReference>
<dbReference type="InterPro" id="IPR011014">
    <property type="entry name" value="MscS_channel_TM-2"/>
</dbReference>
<feature type="transmembrane region" description="Helical" evidence="7">
    <location>
        <begin position="101"/>
        <end position="129"/>
    </location>
</feature>
<dbReference type="SUPFAM" id="SSF82861">
    <property type="entry name" value="Mechanosensitive channel protein MscS (YggB), transmembrane region"/>
    <property type="match status" value="1"/>
</dbReference>
<dbReference type="Gene3D" id="3.30.70.100">
    <property type="match status" value="1"/>
</dbReference>
<reference evidence="12" key="1">
    <citation type="submission" date="2016-10" db="EMBL/GenBank/DDBJ databases">
        <authorList>
            <person name="Varghese N."/>
            <person name="Submissions S."/>
        </authorList>
    </citation>
    <scope>NUCLEOTIDE SEQUENCE [LARGE SCALE GENOMIC DNA]</scope>
    <source>
        <strain evidence="12">DSM 21580</strain>
    </source>
</reference>
<dbReference type="InterPro" id="IPR049142">
    <property type="entry name" value="MS_channel_1st"/>
</dbReference>
<dbReference type="Gene3D" id="1.10.287.1260">
    <property type="match status" value="1"/>
</dbReference>
<dbReference type="Pfam" id="PF21088">
    <property type="entry name" value="MS_channel_1st"/>
    <property type="match status" value="1"/>
</dbReference>
<dbReference type="InterPro" id="IPR010920">
    <property type="entry name" value="LSM_dom_sf"/>
</dbReference>
<dbReference type="Gene3D" id="2.30.30.60">
    <property type="match status" value="1"/>
</dbReference>
<feature type="domain" description="Mechanosensitive ion channel transmembrane helices 2/3" evidence="10">
    <location>
        <begin position="74"/>
        <end position="115"/>
    </location>
</feature>
<evidence type="ECO:0000256" key="4">
    <source>
        <dbReference type="ARBA" id="ARBA00022692"/>
    </source>
</evidence>
<evidence type="ECO:0000256" key="2">
    <source>
        <dbReference type="ARBA" id="ARBA00008017"/>
    </source>
</evidence>
<dbReference type="OrthoDB" id="9809206at2"/>
<dbReference type="GO" id="GO:0008381">
    <property type="term" value="F:mechanosensitive monoatomic ion channel activity"/>
    <property type="evidence" value="ECO:0007669"/>
    <property type="project" value="UniProtKB-ARBA"/>
</dbReference>
<keyword evidence="3" id="KW-1003">Cell membrane</keyword>